<gene>
    <name evidence="1" type="ordered locus">Bpet4844</name>
</gene>
<proteinExistence type="predicted"/>
<protein>
    <submittedName>
        <fullName evidence="1">Uncharacterized protein</fullName>
    </submittedName>
</protein>
<dbReference type="KEGG" id="bpt:Bpet4844"/>
<dbReference type="STRING" id="94624.Bpet4844"/>
<keyword evidence="2" id="KW-1185">Reference proteome</keyword>
<name>A9IHD7_BORPD</name>
<organism evidence="1 2">
    <name type="scientific">Bordetella petrii (strain ATCC BAA-461 / DSM 12804 / CCUG 43448 / CIP 107267 / Se-1111R)</name>
    <dbReference type="NCBI Taxonomy" id="340100"/>
    <lineage>
        <taxon>Bacteria</taxon>
        <taxon>Pseudomonadati</taxon>
        <taxon>Pseudomonadota</taxon>
        <taxon>Betaproteobacteria</taxon>
        <taxon>Burkholderiales</taxon>
        <taxon>Alcaligenaceae</taxon>
        <taxon>Bordetella</taxon>
    </lineage>
</organism>
<sequence>MTNGLYPEAVQGVKQVCIDLLAGKASIEQAQAALHAAEQIIVGLDEKWLRALLFQAENRLEEIRFTVSDDRQAEAAAEVVRHVLHAIRQPPPSQSHGVRHP</sequence>
<dbReference type="Proteomes" id="UP000001225">
    <property type="component" value="Chromosome"/>
</dbReference>
<evidence type="ECO:0000313" key="2">
    <source>
        <dbReference type="Proteomes" id="UP000001225"/>
    </source>
</evidence>
<dbReference type="AlphaFoldDB" id="A9IHD7"/>
<accession>A9IHD7</accession>
<dbReference type="EMBL" id="AM902716">
    <property type="protein sequence ID" value="CAP45196.1"/>
    <property type="molecule type" value="Genomic_DNA"/>
</dbReference>
<reference evidence="1 2" key="1">
    <citation type="journal article" date="2008" name="BMC Genomics">
        <title>The missing link: Bordetella petrii is endowed with both the metabolic versatility of environmental bacteria and virulence traits of pathogenic Bordetellae.</title>
        <authorList>
            <person name="Gross R."/>
            <person name="Guzman C.A."/>
            <person name="Sebaihia M."/>
            <person name="Martins Dos Santos V.A."/>
            <person name="Pieper D.H."/>
            <person name="Koebnik R."/>
            <person name="Lechner M."/>
            <person name="Bartels D."/>
            <person name="Buhrmester J."/>
            <person name="Choudhuri J.V."/>
            <person name="Ebensen T."/>
            <person name="Gaigalat L."/>
            <person name="Herrmann S."/>
            <person name="Khachane A.N."/>
            <person name="Larisch C."/>
            <person name="Link S."/>
            <person name="Linke B."/>
            <person name="Meyer F."/>
            <person name="Mormann S."/>
            <person name="Nakunst D."/>
            <person name="Rueckert C."/>
            <person name="Schneiker-Bekel S."/>
            <person name="Schulze K."/>
            <person name="Vorhoelter F.J."/>
            <person name="Yevsa T."/>
            <person name="Engle J.T."/>
            <person name="Goldman W.E."/>
            <person name="Puehler A."/>
            <person name="Goebel U.B."/>
            <person name="Goesmann A."/>
            <person name="Bloecker H."/>
            <person name="Kaiser O."/>
            <person name="Martinez-Arias R."/>
        </authorList>
    </citation>
    <scope>NUCLEOTIDE SEQUENCE [LARGE SCALE GENOMIC DNA]</scope>
    <source>
        <strain evidence="2">ATCC BAA-461 / DSM 12804 / CCUG 43448 / CIP 107267 / Se-1111R</strain>
    </source>
</reference>
<evidence type="ECO:0000313" key="1">
    <source>
        <dbReference type="EMBL" id="CAP45196.1"/>
    </source>
</evidence>